<organism evidence="1 2">
    <name type="scientific">Escherichia coli</name>
    <dbReference type="NCBI Taxonomy" id="562"/>
    <lineage>
        <taxon>Bacteria</taxon>
        <taxon>Pseudomonadati</taxon>
        <taxon>Pseudomonadota</taxon>
        <taxon>Gammaproteobacteria</taxon>
        <taxon>Enterobacterales</taxon>
        <taxon>Enterobacteriaceae</taxon>
        <taxon>Escherichia</taxon>
    </lineage>
</organism>
<accession>A0A8S0FJV8</accession>
<gene>
    <name evidence="1" type="ORF">EIMP300_18810</name>
</gene>
<evidence type="ECO:0000313" key="2">
    <source>
        <dbReference type="Proteomes" id="UP000467488"/>
    </source>
</evidence>
<protein>
    <submittedName>
        <fullName evidence="1">Uncharacterized protein</fullName>
    </submittedName>
</protein>
<evidence type="ECO:0000313" key="1">
    <source>
        <dbReference type="EMBL" id="BBU80481.1"/>
    </source>
</evidence>
<dbReference type="EMBL" id="AP022360">
    <property type="protein sequence ID" value="BBU80481.1"/>
    <property type="molecule type" value="Genomic_DNA"/>
</dbReference>
<proteinExistence type="predicted"/>
<dbReference type="AlphaFoldDB" id="A0A8S0FJV8"/>
<name>A0A8S0FJV8_ECOLX</name>
<dbReference type="Proteomes" id="UP000467488">
    <property type="component" value="Chromosome"/>
</dbReference>
<sequence>MTDKRPGIDVHGGHRFGLVDNQITTGFQFYFAFQRSLDFVFDIKEIENRLASGGRLSYE</sequence>
<reference evidence="1 2" key="1">
    <citation type="submission" date="2020-01" db="EMBL/GenBank/DDBJ databases">
        <title>Dynamics of blaIMP-6 dissemination in carbapenem resistant Enterobacteriacea isolated from regional surveillance in Osaka, Japan.</title>
        <authorList>
            <person name="Abe R."/>
            <person name="Akeda Y."/>
            <person name="Sugawara Y."/>
            <person name="Yamamoto N."/>
            <person name="Tomono K."/>
            <person name="Takeuchi D."/>
            <person name="Kawahara R."/>
            <person name="Hamada S."/>
        </authorList>
    </citation>
    <scope>NUCLEOTIDE SEQUENCE [LARGE SCALE GENOMIC DNA]</scope>
    <source>
        <strain evidence="1 2">E300</strain>
    </source>
</reference>